<evidence type="ECO:0000313" key="8">
    <source>
        <dbReference type="EMBL" id="NNG24784.1"/>
    </source>
</evidence>
<dbReference type="InterPro" id="IPR007627">
    <property type="entry name" value="RNA_pol_sigma70_r2"/>
</dbReference>
<dbReference type="SUPFAM" id="SSF88659">
    <property type="entry name" value="Sigma3 and sigma4 domains of RNA polymerase sigma factors"/>
    <property type="match status" value="1"/>
</dbReference>
<evidence type="ECO:0000256" key="3">
    <source>
        <dbReference type="ARBA" id="ARBA00023082"/>
    </source>
</evidence>
<dbReference type="GO" id="GO:0003677">
    <property type="term" value="F:DNA binding"/>
    <property type="evidence" value="ECO:0007669"/>
    <property type="project" value="UniProtKB-KW"/>
</dbReference>
<feature type="domain" description="RNA polymerase sigma factor 70 region 4 type 2" evidence="7">
    <location>
        <begin position="135"/>
        <end position="187"/>
    </location>
</feature>
<dbReference type="PANTHER" id="PTHR43133">
    <property type="entry name" value="RNA POLYMERASE ECF-TYPE SIGMA FACTO"/>
    <property type="match status" value="1"/>
</dbReference>
<keyword evidence="3" id="KW-0731">Sigma factor</keyword>
<keyword evidence="9" id="KW-1185">Reference proteome</keyword>
<name>A0A7Y2K3I6_9BURK</name>
<evidence type="ECO:0000259" key="7">
    <source>
        <dbReference type="Pfam" id="PF08281"/>
    </source>
</evidence>
<evidence type="ECO:0000313" key="9">
    <source>
        <dbReference type="Proteomes" id="UP000533905"/>
    </source>
</evidence>
<dbReference type="EMBL" id="JABAIV010000006">
    <property type="protein sequence ID" value="NNG24784.1"/>
    <property type="molecule type" value="Genomic_DNA"/>
</dbReference>
<organism evidence="8 9">
    <name type="scientific">Telluria aromaticivorans</name>
    <dbReference type="NCBI Taxonomy" id="2725995"/>
    <lineage>
        <taxon>Bacteria</taxon>
        <taxon>Pseudomonadati</taxon>
        <taxon>Pseudomonadota</taxon>
        <taxon>Betaproteobacteria</taxon>
        <taxon>Burkholderiales</taxon>
        <taxon>Oxalobacteraceae</taxon>
        <taxon>Telluria group</taxon>
        <taxon>Telluria</taxon>
    </lineage>
</organism>
<dbReference type="AlphaFoldDB" id="A0A7Y2K3I6"/>
<dbReference type="CDD" id="cd06171">
    <property type="entry name" value="Sigma70_r4"/>
    <property type="match status" value="1"/>
</dbReference>
<evidence type="ECO:0000256" key="5">
    <source>
        <dbReference type="ARBA" id="ARBA00023163"/>
    </source>
</evidence>
<dbReference type="Gene3D" id="1.10.1740.10">
    <property type="match status" value="1"/>
</dbReference>
<reference evidence="8 9" key="1">
    <citation type="submission" date="2020-04" db="EMBL/GenBank/DDBJ databases">
        <title>Massilia sp. nov., a cold adapted bacteria isolated from Arctic soil.</title>
        <authorList>
            <person name="Son J."/>
            <person name="Ka J.-O."/>
        </authorList>
    </citation>
    <scope>NUCLEOTIDE SEQUENCE [LARGE SCALE GENOMIC DNA]</scope>
    <source>
        <strain evidence="8 9">ML15P13</strain>
    </source>
</reference>
<dbReference type="Pfam" id="PF04542">
    <property type="entry name" value="Sigma70_r2"/>
    <property type="match status" value="1"/>
</dbReference>
<keyword evidence="5" id="KW-0804">Transcription</keyword>
<dbReference type="Gene3D" id="1.10.10.10">
    <property type="entry name" value="Winged helix-like DNA-binding domain superfamily/Winged helix DNA-binding domain"/>
    <property type="match status" value="1"/>
</dbReference>
<evidence type="ECO:0000256" key="4">
    <source>
        <dbReference type="ARBA" id="ARBA00023125"/>
    </source>
</evidence>
<comment type="caution">
    <text evidence="8">The sequence shown here is derived from an EMBL/GenBank/DDBJ whole genome shotgun (WGS) entry which is preliminary data.</text>
</comment>
<dbReference type="InterPro" id="IPR036388">
    <property type="entry name" value="WH-like_DNA-bd_sf"/>
</dbReference>
<keyword evidence="2" id="KW-0805">Transcription regulation</keyword>
<dbReference type="Pfam" id="PF08281">
    <property type="entry name" value="Sigma70_r4_2"/>
    <property type="match status" value="1"/>
</dbReference>
<dbReference type="PANTHER" id="PTHR43133:SF8">
    <property type="entry name" value="RNA POLYMERASE SIGMA FACTOR HI_1459-RELATED"/>
    <property type="match status" value="1"/>
</dbReference>
<dbReference type="InterPro" id="IPR013324">
    <property type="entry name" value="RNA_pol_sigma_r3/r4-like"/>
</dbReference>
<dbReference type="Proteomes" id="UP000533905">
    <property type="component" value="Unassembled WGS sequence"/>
</dbReference>
<proteinExistence type="inferred from homology"/>
<keyword evidence="4" id="KW-0238">DNA-binding</keyword>
<protein>
    <submittedName>
        <fullName evidence="8">RNA polymerase sigma factor</fullName>
    </submittedName>
</protein>
<feature type="domain" description="RNA polymerase sigma-70 region 2" evidence="6">
    <location>
        <begin position="32"/>
        <end position="93"/>
    </location>
</feature>
<dbReference type="InterPro" id="IPR013249">
    <property type="entry name" value="RNA_pol_sigma70_r4_t2"/>
</dbReference>
<dbReference type="NCBIfam" id="TIGR02937">
    <property type="entry name" value="sigma70-ECF"/>
    <property type="match status" value="1"/>
</dbReference>
<dbReference type="GO" id="GO:0006352">
    <property type="term" value="P:DNA-templated transcription initiation"/>
    <property type="evidence" value="ECO:0007669"/>
    <property type="project" value="InterPro"/>
</dbReference>
<sequence length="205" mass="22555">MTTMTTPLDTAAADFDLLRQTHAGRADAFTALYRRHQGPLYRYALMRCGSGDTAADVVQEAFMGLLTKRFGFDPLRGQLQHFLFGVARNLILKLEEPRQRQVALPEPDADGDNELDLACEGAEPLARLLGNEAAEQVRRALALLPAHYRDVVILYELHDLSYLEIATVCQVDIGTVRSRLSRGRAALAKRLQAHAAGAPRSACAN</sequence>
<evidence type="ECO:0000259" key="6">
    <source>
        <dbReference type="Pfam" id="PF04542"/>
    </source>
</evidence>
<dbReference type="InterPro" id="IPR013325">
    <property type="entry name" value="RNA_pol_sigma_r2"/>
</dbReference>
<dbReference type="InterPro" id="IPR014284">
    <property type="entry name" value="RNA_pol_sigma-70_dom"/>
</dbReference>
<comment type="similarity">
    <text evidence="1">Belongs to the sigma-70 factor family. ECF subfamily.</text>
</comment>
<gene>
    <name evidence="8" type="ORF">HGB41_17500</name>
</gene>
<evidence type="ECO:0000256" key="2">
    <source>
        <dbReference type="ARBA" id="ARBA00023015"/>
    </source>
</evidence>
<dbReference type="SUPFAM" id="SSF88946">
    <property type="entry name" value="Sigma2 domain of RNA polymerase sigma factors"/>
    <property type="match status" value="1"/>
</dbReference>
<dbReference type="RefSeq" id="WP_171086751.1">
    <property type="nucleotide sequence ID" value="NZ_JABAIV010000006.1"/>
</dbReference>
<accession>A0A7Y2K3I6</accession>
<dbReference type="GO" id="GO:0016987">
    <property type="term" value="F:sigma factor activity"/>
    <property type="evidence" value="ECO:0007669"/>
    <property type="project" value="UniProtKB-KW"/>
</dbReference>
<dbReference type="InterPro" id="IPR039425">
    <property type="entry name" value="RNA_pol_sigma-70-like"/>
</dbReference>
<evidence type="ECO:0000256" key="1">
    <source>
        <dbReference type="ARBA" id="ARBA00010641"/>
    </source>
</evidence>